<reference evidence="1" key="1">
    <citation type="submission" date="2023-08" db="EMBL/GenBank/DDBJ databases">
        <authorList>
            <person name="Alioto T."/>
            <person name="Alioto T."/>
            <person name="Gomez Garrido J."/>
        </authorList>
    </citation>
    <scope>NUCLEOTIDE SEQUENCE</scope>
</reference>
<gene>
    <name evidence="1" type="ORF">XNOV1_A006930</name>
</gene>
<sequence>MWTCCEAIRNAKTTLVVISLELSSQSTAGHPGEREDTDTAEAQRVPDRRYKALSSAPRLLKSIRGQWRLSAEMGRILRRHGDMAAADNWAWDSAATQQHGLSNEINDVVLGLVSPRRGLSPNSPPKVKERTITQTQIHQSHSLFSLSLK</sequence>
<dbReference type="AlphaFoldDB" id="A0AAV1ET65"/>
<name>A0AAV1ET65_XYRNO</name>
<evidence type="ECO:0000313" key="1">
    <source>
        <dbReference type="EMBL" id="CAJ1051913.1"/>
    </source>
</evidence>
<protein>
    <submittedName>
        <fullName evidence="1">Uncharacterized protein</fullName>
    </submittedName>
</protein>
<dbReference type="EMBL" id="OY660865">
    <property type="protein sequence ID" value="CAJ1051913.1"/>
    <property type="molecule type" value="Genomic_DNA"/>
</dbReference>
<keyword evidence="2" id="KW-1185">Reference proteome</keyword>
<organism evidence="1 2">
    <name type="scientific">Xyrichtys novacula</name>
    <name type="common">Pearly razorfish</name>
    <name type="synonym">Hemipteronotus novacula</name>
    <dbReference type="NCBI Taxonomy" id="13765"/>
    <lineage>
        <taxon>Eukaryota</taxon>
        <taxon>Metazoa</taxon>
        <taxon>Chordata</taxon>
        <taxon>Craniata</taxon>
        <taxon>Vertebrata</taxon>
        <taxon>Euteleostomi</taxon>
        <taxon>Actinopterygii</taxon>
        <taxon>Neopterygii</taxon>
        <taxon>Teleostei</taxon>
        <taxon>Neoteleostei</taxon>
        <taxon>Acanthomorphata</taxon>
        <taxon>Eupercaria</taxon>
        <taxon>Labriformes</taxon>
        <taxon>Labridae</taxon>
        <taxon>Xyrichtys</taxon>
    </lineage>
</organism>
<evidence type="ECO:0000313" key="2">
    <source>
        <dbReference type="Proteomes" id="UP001178508"/>
    </source>
</evidence>
<accession>A0AAV1ET65</accession>
<dbReference type="Proteomes" id="UP001178508">
    <property type="component" value="Chromosome 2"/>
</dbReference>
<proteinExistence type="predicted"/>